<dbReference type="GO" id="GO:0080120">
    <property type="term" value="P:CAAX-box protein maturation"/>
    <property type="evidence" value="ECO:0007669"/>
    <property type="project" value="UniProtKB-ARBA"/>
</dbReference>
<keyword evidence="6" id="KW-0472">Membrane</keyword>
<evidence type="ECO:0000313" key="8">
    <source>
        <dbReference type="EMBL" id="RZC84269.1"/>
    </source>
</evidence>
<dbReference type="InterPro" id="IPR032861">
    <property type="entry name" value="TAXi_N"/>
</dbReference>
<dbReference type="InterPro" id="IPR032799">
    <property type="entry name" value="TAXi_C"/>
</dbReference>
<dbReference type="GO" id="GO:0004190">
    <property type="term" value="F:aspartic-type endopeptidase activity"/>
    <property type="evidence" value="ECO:0007669"/>
    <property type="project" value="UniProtKB-KW"/>
</dbReference>
<dbReference type="Pfam" id="PF14541">
    <property type="entry name" value="TAXi_C"/>
    <property type="match status" value="1"/>
</dbReference>
<dbReference type="PANTHER" id="PTHR47967">
    <property type="entry name" value="OS07G0603500 PROTEIN-RELATED"/>
    <property type="match status" value="1"/>
</dbReference>
<dbReference type="SUPFAM" id="SSF50630">
    <property type="entry name" value="Acid proteases"/>
    <property type="match status" value="1"/>
</dbReference>
<dbReference type="InterPro" id="IPR033121">
    <property type="entry name" value="PEPTIDASE_A1"/>
</dbReference>
<dbReference type="Pfam" id="PF02517">
    <property type="entry name" value="Rce1-like"/>
    <property type="match status" value="1"/>
</dbReference>
<dbReference type="AlphaFoldDB" id="A0A4Y7LJB7"/>
<evidence type="ECO:0000256" key="6">
    <source>
        <dbReference type="SAM" id="Phobius"/>
    </source>
</evidence>
<dbReference type="InterPro" id="IPR051708">
    <property type="entry name" value="Plant_Aspart_Prot_A1"/>
</dbReference>
<proteinExistence type="inferred from homology"/>
<dbReference type="OMA" id="CTYIDIS"/>
<dbReference type="PANTHER" id="PTHR47967:SF128">
    <property type="entry name" value="ASPARTIC PROTEINASE CDR1-LIKE"/>
    <property type="match status" value="1"/>
</dbReference>
<evidence type="ECO:0000256" key="4">
    <source>
        <dbReference type="ARBA" id="ARBA00022801"/>
    </source>
</evidence>
<keyword evidence="5" id="KW-0325">Glycoprotein</keyword>
<keyword evidence="6" id="KW-0812">Transmembrane</keyword>
<keyword evidence="2" id="KW-0645">Protease</keyword>
<keyword evidence="4" id="KW-0378">Hydrolase</keyword>
<feature type="transmembrane region" description="Helical" evidence="6">
    <location>
        <begin position="272"/>
        <end position="291"/>
    </location>
</feature>
<evidence type="ECO:0000313" key="9">
    <source>
        <dbReference type="Proteomes" id="UP000316621"/>
    </source>
</evidence>
<sequence length="430" mass="46769">MVFGCGHHDRGSFSDHESGIVGLGGGPLSLVSQLGSETDGKFSYCLLPMFENSTSKLNFGSQSIVSSQGVVSTSLISKNPSTYYYLNLEGISVGNTRTQNKPTDFSTDAGSEGNIIIDSGTTLTLWNEDLYDELESTVKAATNIDTTDDPNGILSSSIEVPGMIFHFTNADLHLNRLNTFIQTPYASLIGLPMMPSQTAIFGIVESKGNSQNAIQLSIQNTDEVALKFLVDQLLKTVVKLSVLFVFVNPYQPLPEDVFSYRWNQPFNLKNGWVSWGFGGLIAASSCVFLIKGFTSGLNASQVQNEAEALLRLFPLIGASNISNVSFLAILGILTPICEETIYRGFLLTSLSKWLPVNVSVFLSSVVFTLAHQSPGKSTEIFIFGLALGFVYARTRNLLAPITMHACWNLAVVLILIYFKAQGDDILNYVS</sequence>
<dbReference type="PROSITE" id="PS51767">
    <property type="entry name" value="PEPTIDASE_A1"/>
    <property type="match status" value="1"/>
</dbReference>
<evidence type="ECO:0000256" key="5">
    <source>
        <dbReference type="ARBA" id="ARBA00023180"/>
    </source>
</evidence>
<evidence type="ECO:0000256" key="1">
    <source>
        <dbReference type="ARBA" id="ARBA00007447"/>
    </source>
</evidence>
<keyword evidence="6" id="KW-1133">Transmembrane helix</keyword>
<name>A0A4Y7LJB7_PAPSO</name>
<organism evidence="8 9">
    <name type="scientific">Papaver somniferum</name>
    <name type="common">Opium poppy</name>
    <dbReference type="NCBI Taxonomy" id="3469"/>
    <lineage>
        <taxon>Eukaryota</taxon>
        <taxon>Viridiplantae</taxon>
        <taxon>Streptophyta</taxon>
        <taxon>Embryophyta</taxon>
        <taxon>Tracheophyta</taxon>
        <taxon>Spermatophyta</taxon>
        <taxon>Magnoliopsida</taxon>
        <taxon>Ranunculales</taxon>
        <taxon>Papaveraceae</taxon>
        <taxon>Papaveroideae</taxon>
        <taxon>Papaver</taxon>
    </lineage>
</organism>
<dbReference type="GO" id="GO:0006508">
    <property type="term" value="P:proteolysis"/>
    <property type="evidence" value="ECO:0007669"/>
    <property type="project" value="UniProtKB-KW"/>
</dbReference>
<dbReference type="GO" id="GO:0005576">
    <property type="term" value="C:extracellular region"/>
    <property type="evidence" value="ECO:0007669"/>
    <property type="project" value="TreeGrafter"/>
</dbReference>
<dbReference type="InterPro" id="IPR034161">
    <property type="entry name" value="Pepsin-like_plant"/>
</dbReference>
<dbReference type="EMBL" id="CM010725">
    <property type="protein sequence ID" value="RZC84269.1"/>
    <property type="molecule type" value="Genomic_DNA"/>
</dbReference>
<accession>A0A4Y7LJB7</accession>
<dbReference type="Pfam" id="PF14543">
    <property type="entry name" value="TAXi_N"/>
    <property type="match status" value="1"/>
</dbReference>
<dbReference type="Gene3D" id="2.40.70.10">
    <property type="entry name" value="Acid Proteases"/>
    <property type="match status" value="2"/>
</dbReference>
<reference evidence="8 9" key="1">
    <citation type="journal article" date="2018" name="Science">
        <title>The opium poppy genome and morphinan production.</title>
        <authorList>
            <person name="Guo L."/>
            <person name="Winzer T."/>
            <person name="Yang X."/>
            <person name="Li Y."/>
            <person name="Ning Z."/>
            <person name="He Z."/>
            <person name="Teodor R."/>
            <person name="Lu Y."/>
            <person name="Bowser T.A."/>
            <person name="Graham I.A."/>
            <person name="Ye K."/>
        </authorList>
    </citation>
    <scope>NUCLEOTIDE SEQUENCE [LARGE SCALE GENOMIC DNA]</scope>
    <source>
        <strain evidence="9">cv. HN1</strain>
        <tissue evidence="8">Leaves</tissue>
    </source>
</reference>
<keyword evidence="3" id="KW-0064">Aspartyl protease</keyword>
<dbReference type="InterPro" id="IPR003675">
    <property type="entry name" value="Rce1/LyrA-like_dom"/>
</dbReference>
<comment type="similarity">
    <text evidence="1">Belongs to the peptidase A1 family.</text>
</comment>
<evidence type="ECO:0000259" key="7">
    <source>
        <dbReference type="PROSITE" id="PS51767"/>
    </source>
</evidence>
<feature type="transmembrane region" description="Helical" evidence="6">
    <location>
        <begin position="398"/>
        <end position="418"/>
    </location>
</feature>
<dbReference type="CDD" id="cd05476">
    <property type="entry name" value="pepsin_A_like_plant"/>
    <property type="match status" value="1"/>
</dbReference>
<feature type="transmembrane region" description="Helical" evidence="6">
    <location>
        <begin position="353"/>
        <end position="370"/>
    </location>
</feature>
<protein>
    <recommendedName>
        <fullName evidence="7">Peptidase A1 domain-containing protein</fullName>
    </recommendedName>
</protein>
<feature type="transmembrane region" description="Helical" evidence="6">
    <location>
        <begin position="312"/>
        <end position="333"/>
    </location>
</feature>
<evidence type="ECO:0000256" key="2">
    <source>
        <dbReference type="ARBA" id="ARBA00022670"/>
    </source>
</evidence>
<dbReference type="InterPro" id="IPR021109">
    <property type="entry name" value="Peptidase_aspartic_dom_sf"/>
</dbReference>
<evidence type="ECO:0000256" key="3">
    <source>
        <dbReference type="ARBA" id="ARBA00022750"/>
    </source>
</evidence>
<gene>
    <name evidence="8" type="ORF">C5167_047052</name>
</gene>
<dbReference type="Gramene" id="RZC84269">
    <property type="protein sequence ID" value="RZC84269"/>
    <property type="gene ID" value="C5167_047052"/>
</dbReference>
<feature type="domain" description="Peptidase A1" evidence="7">
    <location>
        <begin position="1"/>
        <end position="241"/>
    </location>
</feature>
<dbReference type="Proteomes" id="UP000316621">
    <property type="component" value="Chromosome 11"/>
</dbReference>
<keyword evidence="9" id="KW-1185">Reference proteome</keyword>